<dbReference type="GO" id="GO:0005524">
    <property type="term" value="F:ATP binding"/>
    <property type="evidence" value="ECO:0007669"/>
    <property type="project" value="InterPro"/>
</dbReference>
<dbReference type="InterPro" id="IPR011333">
    <property type="entry name" value="SKP1/BTB/POZ_sf"/>
</dbReference>
<protein>
    <recommendedName>
        <fullName evidence="6">Protein kinase domain-containing protein</fullName>
    </recommendedName>
</protein>
<dbReference type="FunFam" id="4.10.280.10:FF:000090">
    <property type="entry name" value="Salivary gland-expressed bHLH"/>
    <property type="match status" value="1"/>
</dbReference>
<dbReference type="Gene3D" id="3.30.710.10">
    <property type="entry name" value="Potassium Channel Kv1.1, Chain A"/>
    <property type="match status" value="1"/>
</dbReference>
<dbReference type="GO" id="GO:0046983">
    <property type="term" value="F:protein dimerization activity"/>
    <property type="evidence" value="ECO:0007669"/>
    <property type="project" value="InterPro"/>
</dbReference>
<dbReference type="FunFam" id="1.10.510.10:FF:000153">
    <property type="entry name" value="Tribbles homolog 2"/>
    <property type="match status" value="1"/>
</dbReference>
<dbReference type="InterPro" id="IPR036638">
    <property type="entry name" value="HLH_DNA-bd_sf"/>
</dbReference>
<dbReference type="PANTHER" id="PTHR22961">
    <property type="entry name" value="SER/THR PROTEIN KINASE-TRB"/>
    <property type="match status" value="1"/>
</dbReference>
<dbReference type="eggNOG" id="KOG3898">
    <property type="taxonomic scope" value="Eukaryota"/>
</dbReference>
<evidence type="ECO:0000313" key="4">
    <source>
        <dbReference type="EnsemblMetazoa" id="SMAR004372-PA"/>
    </source>
</evidence>
<evidence type="ECO:0008006" key="6">
    <source>
        <dbReference type="Google" id="ProtNLM"/>
    </source>
</evidence>
<dbReference type="InterPro" id="IPR011009">
    <property type="entry name" value="Kinase-like_dom_sf"/>
</dbReference>
<dbReference type="InterPro" id="IPR011705">
    <property type="entry name" value="BACK"/>
</dbReference>
<comment type="similarity">
    <text evidence="1">Belongs to the protein kinase superfamily. CAMK Ser/Thr protein kinase family. Tribbles subfamily.</text>
</comment>
<dbReference type="CDD" id="cd11390">
    <property type="entry name" value="bHLH_TS"/>
    <property type="match status" value="1"/>
</dbReference>
<organism evidence="4 5">
    <name type="scientific">Strigamia maritima</name>
    <name type="common">European centipede</name>
    <name type="synonym">Geophilus maritimus</name>
    <dbReference type="NCBI Taxonomy" id="126957"/>
    <lineage>
        <taxon>Eukaryota</taxon>
        <taxon>Metazoa</taxon>
        <taxon>Ecdysozoa</taxon>
        <taxon>Arthropoda</taxon>
        <taxon>Myriapoda</taxon>
        <taxon>Chilopoda</taxon>
        <taxon>Pleurostigmophora</taxon>
        <taxon>Geophilomorpha</taxon>
        <taxon>Linotaeniidae</taxon>
        <taxon>Strigamia</taxon>
    </lineage>
</organism>
<dbReference type="Gene3D" id="1.10.510.10">
    <property type="entry name" value="Transferase(Phosphotransferase) domain 1"/>
    <property type="match status" value="1"/>
</dbReference>
<dbReference type="Pfam" id="PF07707">
    <property type="entry name" value="BACK"/>
    <property type="match status" value="1"/>
</dbReference>
<dbReference type="Pfam" id="PF00010">
    <property type="entry name" value="HLH"/>
    <property type="match status" value="1"/>
</dbReference>
<evidence type="ECO:0000256" key="1">
    <source>
        <dbReference type="ARBA" id="ARBA00038180"/>
    </source>
</evidence>
<dbReference type="SUPFAM" id="SSF47459">
    <property type="entry name" value="HLH, helix-loop-helix DNA-binding domain"/>
    <property type="match status" value="1"/>
</dbReference>
<dbReference type="Pfam" id="PF00651">
    <property type="entry name" value="BTB"/>
    <property type="match status" value="1"/>
</dbReference>
<dbReference type="PANTHER" id="PTHR22961:SF13">
    <property type="entry name" value="TRIBBLES"/>
    <property type="match status" value="1"/>
</dbReference>
<reference evidence="5" key="1">
    <citation type="submission" date="2011-05" db="EMBL/GenBank/DDBJ databases">
        <authorList>
            <person name="Richards S.R."/>
            <person name="Qu J."/>
            <person name="Jiang H."/>
            <person name="Jhangiani S.N."/>
            <person name="Agravi P."/>
            <person name="Goodspeed R."/>
            <person name="Gross S."/>
            <person name="Mandapat C."/>
            <person name="Jackson L."/>
            <person name="Mathew T."/>
            <person name="Pu L."/>
            <person name="Thornton R."/>
            <person name="Saada N."/>
            <person name="Wilczek-Boney K.B."/>
            <person name="Lee S."/>
            <person name="Kovar C."/>
            <person name="Wu Y."/>
            <person name="Scherer S.E."/>
            <person name="Worley K.C."/>
            <person name="Muzny D.M."/>
            <person name="Gibbs R."/>
        </authorList>
    </citation>
    <scope>NUCLEOTIDE SEQUENCE</scope>
    <source>
        <strain evidence="5">Brora</strain>
    </source>
</reference>
<dbReference type="InterPro" id="IPR000210">
    <property type="entry name" value="BTB/POZ_dom"/>
</dbReference>
<dbReference type="SMART" id="SM00225">
    <property type="entry name" value="BTB"/>
    <property type="match status" value="1"/>
</dbReference>
<dbReference type="SUPFAM" id="SSF56112">
    <property type="entry name" value="Protein kinase-like (PK-like)"/>
    <property type="match status" value="1"/>
</dbReference>
<dbReference type="Proteomes" id="UP000014500">
    <property type="component" value="Unassembled WGS sequence"/>
</dbReference>
<evidence type="ECO:0000259" key="2">
    <source>
        <dbReference type="PROSITE" id="PS50011"/>
    </source>
</evidence>
<evidence type="ECO:0000313" key="5">
    <source>
        <dbReference type="Proteomes" id="UP000014500"/>
    </source>
</evidence>
<dbReference type="PROSITE" id="PS50888">
    <property type="entry name" value="BHLH"/>
    <property type="match status" value="1"/>
</dbReference>
<dbReference type="GO" id="GO:0031434">
    <property type="term" value="F:mitogen-activated protein kinase kinase binding"/>
    <property type="evidence" value="ECO:0007669"/>
    <property type="project" value="TreeGrafter"/>
</dbReference>
<dbReference type="SMART" id="SM00353">
    <property type="entry name" value="HLH"/>
    <property type="match status" value="1"/>
</dbReference>
<dbReference type="SUPFAM" id="SSF54695">
    <property type="entry name" value="POZ domain"/>
    <property type="match status" value="1"/>
</dbReference>
<accession>T1ITC7</accession>
<keyword evidence="5" id="KW-1185">Reference proteome</keyword>
<proteinExistence type="inferred from homology"/>
<dbReference type="InterPro" id="IPR024104">
    <property type="entry name" value="Tribbles/Ser_Thr_kinase_40"/>
</dbReference>
<dbReference type="SMART" id="SM00220">
    <property type="entry name" value="S_TKc"/>
    <property type="match status" value="1"/>
</dbReference>
<dbReference type="Gene3D" id="1.25.40.420">
    <property type="match status" value="1"/>
</dbReference>
<feature type="domain" description="BHLH" evidence="3">
    <location>
        <begin position="29"/>
        <end position="82"/>
    </location>
</feature>
<dbReference type="Gene3D" id="4.10.280.10">
    <property type="entry name" value="Helix-loop-helix DNA-binding domain"/>
    <property type="match status" value="1"/>
</dbReference>
<dbReference type="GO" id="GO:0032436">
    <property type="term" value="P:positive regulation of proteasomal ubiquitin-dependent protein catabolic process"/>
    <property type="evidence" value="ECO:0007669"/>
    <property type="project" value="TreeGrafter"/>
</dbReference>
<evidence type="ECO:0000259" key="3">
    <source>
        <dbReference type="PROSITE" id="PS50888"/>
    </source>
</evidence>
<dbReference type="GO" id="GO:0004672">
    <property type="term" value="F:protein kinase activity"/>
    <property type="evidence" value="ECO:0007669"/>
    <property type="project" value="InterPro"/>
</dbReference>
<dbReference type="InterPro" id="IPR000719">
    <property type="entry name" value="Prot_kinase_dom"/>
</dbReference>
<dbReference type="HOGENOM" id="CLU_347280_0_0_1"/>
<dbReference type="EMBL" id="JH431477">
    <property type="status" value="NOT_ANNOTATED_CDS"/>
    <property type="molecule type" value="Genomic_DNA"/>
</dbReference>
<name>T1ITC7_STRMM</name>
<dbReference type="InterPro" id="IPR011598">
    <property type="entry name" value="bHLH_dom"/>
</dbReference>
<dbReference type="Pfam" id="PF00069">
    <property type="entry name" value="Pkinase"/>
    <property type="match status" value="1"/>
</dbReference>
<dbReference type="PROSITE" id="PS50011">
    <property type="entry name" value="PROTEIN_KINASE_DOM"/>
    <property type="match status" value="1"/>
</dbReference>
<reference evidence="4" key="2">
    <citation type="submission" date="2015-02" db="UniProtKB">
        <authorList>
            <consortium name="EnsemblMetazoa"/>
        </authorList>
    </citation>
    <scope>IDENTIFICATION</scope>
</reference>
<dbReference type="GO" id="GO:0005634">
    <property type="term" value="C:nucleus"/>
    <property type="evidence" value="ECO:0007669"/>
    <property type="project" value="TreeGrafter"/>
</dbReference>
<dbReference type="Gene3D" id="3.30.200.20">
    <property type="entry name" value="Phosphorylase Kinase, domain 1"/>
    <property type="match status" value="1"/>
</dbReference>
<dbReference type="eggNOG" id="KOG0583">
    <property type="taxonomic scope" value="Eukaryota"/>
</dbReference>
<feature type="domain" description="Protein kinase" evidence="2">
    <location>
        <begin position="468"/>
        <end position="778"/>
    </location>
</feature>
<dbReference type="EnsemblMetazoa" id="SMAR004372-RA">
    <property type="protein sequence ID" value="SMAR004372-PA"/>
    <property type="gene ID" value="SMAR004372"/>
</dbReference>
<dbReference type="AlphaFoldDB" id="T1ITC7"/>
<sequence>MVPPRSTATNIPRTWFRTQASTEPKTEKDYRRSACDRERTRMRDMNRAFDLLREKLPYCKPPGKKLSKIESLRLAIRYIAHLQHVLAAPADMAIFDPMYPTPTSWSLDGGTYWTGQPLGYSSHFPMLSSEQVELYHSQTITNPEENSNDVSIFDDLITKEEDSTEIILLNVQPTIFKKFLKFIYEDELDLGTQEEIAELLELAQDYEVNSLIDKCVDHLTTLLDSDSFLSIYPLTKILKGPGKTKLLYKCLHFLDDNAESILKKKEFISTEMWIVEEILDRDSLNIEEADVFKAITLWAHFECYKRNLPTTKHNVRVALDKLIYKVRFLTMSGKDLYKGSFLSSLLTNEERECFLKYKRDKTFCLKDPWIVNVLTRERFMVNSDWVNLFGNSQSYSICRQRDVLHVAFSRDVVLTKLTFMVNVEWTEKVIILGSVWSLEHHLIHRWHISKNLLEEGEEMSKLREIEQVSIMMNVGMEAFKCYVLKVKCLKGKLCNSNGKCNSLTVAAVTWSADSMNDENLPMSNFRSNVEMCKDAQYNMYWRNHFQQTKPIGDNMDTVFQSVIDQKDSQKFMSAYFRVESHKHINEVQEIIIGKSKTYIFLPHNYGDLHSYVRQKRRLREYEARELFKQVANAVSHCHKKGIVLRDLKLRKFVFNDVERTQLKLESLEDAVTFDEDDSVGDKLGCPAYVSPEVLISNDSYSGCFADVWSLGIMLYTMLVGRYPFYDCDPNVLFNKIRCGQFVVPEWLSPKAQCLIRGLLRQNPDERLAASDILLHPWLRPRSEVDLLPYFVSDQTVPSGNSVSMCKVIQHTKT</sequence>
<dbReference type="eggNOG" id="KOG2075">
    <property type="taxonomic scope" value="Eukaryota"/>
</dbReference>
<dbReference type="STRING" id="126957.T1ITC7"/>